<feature type="compositionally biased region" description="Polar residues" evidence="1">
    <location>
        <begin position="42"/>
        <end position="53"/>
    </location>
</feature>
<protein>
    <recommendedName>
        <fullName evidence="4">Secreted protein</fullName>
    </recommendedName>
</protein>
<sequence>MAWSLATGAAVTLSWWGVHTVMAGTAYDRPRALPITADARTPQVSAPGTSSTRDPGTPEPTPSSEDEPESGGGSPSATPPAEQPAATPGKSKSPWSPPPSGNVKSYTVEGGRVAFDIGPSSAELVSATPSGSWTMQIWKQPTYIRVTFSRNGREIDVFCTWHDTAPRVAIEER</sequence>
<reference evidence="3" key="1">
    <citation type="submission" date="2016-10" db="EMBL/GenBank/DDBJ databases">
        <authorList>
            <person name="Varghese N."/>
            <person name="Submissions S."/>
        </authorList>
    </citation>
    <scope>NUCLEOTIDE SEQUENCE [LARGE SCALE GENOMIC DNA]</scope>
    <source>
        <strain evidence="3">CGMCC 4.7042</strain>
    </source>
</reference>
<dbReference type="Proteomes" id="UP000199063">
    <property type="component" value="Unassembled WGS sequence"/>
</dbReference>
<feature type="region of interest" description="Disordered" evidence="1">
    <location>
        <begin position="36"/>
        <end position="106"/>
    </location>
</feature>
<feature type="compositionally biased region" description="Low complexity" evidence="1">
    <location>
        <begin position="83"/>
        <end position="94"/>
    </location>
</feature>
<organism evidence="2 3">
    <name type="scientific">Streptomyces wuyuanensis</name>
    <dbReference type="NCBI Taxonomy" id="1196353"/>
    <lineage>
        <taxon>Bacteria</taxon>
        <taxon>Bacillati</taxon>
        <taxon>Actinomycetota</taxon>
        <taxon>Actinomycetes</taxon>
        <taxon>Kitasatosporales</taxon>
        <taxon>Streptomycetaceae</taxon>
        <taxon>Streptomyces</taxon>
    </lineage>
</organism>
<keyword evidence="3" id="KW-1185">Reference proteome</keyword>
<dbReference type="EMBL" id="FNHI01000007">
    <property type="protein sequence ID" value="SDM38574.1"/>
    <property type="molecule type" value="Genomic_DNA"/>
</dbReference>
<evidence type="ECO:0008006" key="4">
    <source>
        <dbReference type="Google" id="ProtNLM"/>
    </source>
</evidence>
<evidence type="ECO:0000313" key="3">
    <source>
        <dbReference type="Proteomes" id="UP000199063"/>
    </source>
</evidence>
<evidence type="ECO:0000256" key="1">
    <source>
        <dbReference type="SAM" id="MobiDB-lite"/>
    </source>
</evidence>
<evidence type="ECO:0000313" key="2">
    <source>
        <dbReference type="EMBL" id="SDM38574.1"/>
    </source>
</evidence>
<dbReference type="STRING" id="1196353.SAMN05444921_107210"/>
<proteinExistence type="predicted"/>
<accession>A0A1G9ST94</accession>
<name>A0A1G9ST94_9ACTN</name>
<gene>
    <name evidence="2" type="ORF">SAMN05444921_107210</name>
</gene>
<dbReference type="AlphaFoldDB" id="A0A1G9ST94"/>